<dbReference type="AlphaFoldDB" id="V2UBH3"/>
<dbReference type="InterPro" id="IPR013830">
    <property type="entry name" value="SGNH_hydro"/>
</dbReference>
<evidence type="ECO:0000313" key="4">
    <source>
        <dbReference type="EMBL" id="ESK51823.1"/>
    </source>
</evidence>
<dbReference type="Pfam" id="PF13472">
    <property type="entry name" value="Lipase_GDSL_2"/>
    <property type="match status" value="1"/>
</dbReference>
<dbReference type="PATRIC" id="fig|1341683.3.peg.1240"/>
<dbReference type="InterPro" id="IPR055041">
    <property type="entry name" value="Ape1_N"/>
</dbReference>
<evidence type="ECO:0000259" key="3">
    <source>
        <dbReference type="Pfam" id="PF22753"/>
    </source>
</evidence>
<dbReference type="Gene3D" id="2.60.120.1360">
    <property type="match status" value="1"/>
</dbReference>
<keyword evidence="1" id="KW-0732">Signal</keyword>
<dbReference type="SUPFAM" id="SSF52266">
    <property type="entry name" value="SGNH hydrolase"/>
    <property type="match status" value="1"/>
</dbReference>
<keyword evidence="5" id="KW-1185">Reference proteome</keyword>
<feature type="domain" description="Peptidoglycan O-acetylesterase N-terminal" evidence="3">
    <location>
        <begin position="77"/>
        <end position="190"/>
    </location>
</feature>
<feature type="domain" description="SGNH hydrolase-type esterase" evidence="2">
    <location>
        <begin position="201"/>
        <end position="362"/>
    </location>
</feature>
<evidence type="ECO:0000256" key="1">
    <source>
        <dbReference type="SAM" id="SignalP"/>
    </source>
</evidence>
<dbReference type="GO" id="GO:0016788">
    <property type="term" value="F:hydrolase activity, acting on ester bonds"/>
    <property type="evidence" value="ECO:0007669"/>
    <property type="project" value="UniProtKB-ARBA"/>
</dbReference>
<feature type="chain" id="PRO_5004710211" evidence="1">
    <location>
        <begin position="25"/>
        <end position="427"/>
    </location>
</feature>
<organism evidence="4 5">
    <name type="scientific">Acinetobacter brisouii CIP 110357</name>
    <dbReference type="NCBI Taxonomy" id="1341683"/>
    <lineage>
        <taxon>Bacteria</taxon>
        <taxon>Pseudomonadati</taxon>
        <taxon>Pseudomonadota</taxon>
        <taxon>Gammaproteobacteria</taxon>
        <taxon>Moraxellales</taxon>
        <taxon>Moraxellaceae</taxon>
        <taxon>Acinetobacter</taxon>
    </lineage>
</organism>
<sequence length="427" mass="46891">MKMKELKRCGLFLAASIIHISAFAGHLSNFQEPNTPQLVKSIQQHKLNVVQFGDSHTAADYMSNALRTTLQNTLGNGGMGWGMPMYFSGQRLTRFGYDNSNWQPISIRTQVNENYTLGGLIARPVADGATLTIKAKQSEQLQKITVSLRQGAEDSDFQVTDSRGQHFRLGAPIKNNTWQLQTFEAYLPFTITAPHNPQSALGGWWAKNATGSGAVVSALGVNGAQLQSWNNWSNNWKQQLGQLKFDLIILAYGTNEAYTYHDLEQQKQLLLSRIHDIREASPHSAILIVSAPESLKDKSGECGIRPTQLSAFQNMQRQVANQAHTLFWDWQEAMGGHCSMKNWIARGDAARDGVHFSASGYTKFGDMLANDILALAGKSASGGVVASSHVDAHSSRSAVFSVNTQDRAMAHASICNVDEANDCKIIH</sequence>
<dbReference type="OrthoDB" id="7985403at2"/>
<dbReference type="Gene3D" id="3.40.50.1110">
    <property type="entry name" value="SGNH hydrolase"/>
    <property type="match status" value="1"/>
</dbReference>
<name>V2UBH3_9GAMM</name>
<dbReference type="InterPro" id="IPR036514">
    <property type="entry name" value="SGNH_hydro_sf"/>
</dbReference>
<proteinExistence type="predicted"/>
<protein>
    <submittedName>
        <fullName evidence="4">Uncharacterized protein</fullName>
    </submittedName>
</protein>
<evidence type="ECO:0000259" key="2">
    <source>
        <dbReference type="Pfam" id="PF13472"/>
    </source>
</evidence>
<reference evidence="4 5" key="1">
    <citation type="submission" date="2013-10" db="EMBL/GenBank/DDBJ databases">
        <title>The Genome Sequence of Acinetobacter brisouii CIP 110357.</title>
        <authorList>
            <consortium name="The Broad Institute Genomics Platform"/>
            <consortium name="The Broad Institute Genome Sequencing Center for Infectious Disease"/>
            <person name="Cerqueira G."/>
            <person name="Feldgarden M."/>
            <person name="Courvalin P."/>
            <person name="Grillot-Courvalin C."/>
            <person name="Clermont D."/>
            <person name="Rocha E."/>
            <person name="Yoon E.-J."/>
            <person name="Nemec A."/>
            <person name="Young S.K."/>
            <person name="Zeng Q."/>
            <person name="Gargeya S."/>
            <person name="Fitzgerald M."/>
            <person name="Abouelleil A."/>
            <person name="Alvarado L."/>
            <person name="Berlin A.M."/>
            <person name="Chapman S.B."/>
            <person name="Gainer-Dewar J."/>
            <person name="Goldberg J."/>
            <person name="Gnerre S."/>
            <person name="Griggs A."/>
            <person name="Gujja S."/>
            <person name="Hansen M."/>
            <person name="Howarth C."/>
            <person name="Imamovic A."/>
            <person name="Ireland A."/>
            <person name="Larimer J."/>
            <person name="McCowan C."/>
            <person name="Murphy C."/>
            <person name="Pearson M."/>
            <person name="Poon T.W."/>
            <person name="Priest M."/>
            <person name="Roberts A."/>
            <person name="Saif S."/>
            <person name="Shea T."/>
            <person name="Sykes S."/>
            <person name="Wortman J."/>
            <person name="Nusbaum C."/>
            <person name="Birren B."/>
        </authorList>
    </citation>
    <scope>NUCLEOTIDE SEQUENCE [LARGE SCALE GENOMIC DNA]</scope>
    <source>
        <strain evidence="4 5">CIP 110357</strain>
    </source>
</reference>
<dbReference type="HOGENOM" id="CLU_026695_2_0_6"/>
<dbReference type="PANTHER" id="PTHR30383:SF29">
    <property type="entry name" value="SGNH HYDROLASE-TYPE ESTERASE DOMAIN-CONTAINING PROTEIN"/>
    <property type="match status" value="1"/>
</dbReference>
<dbReference type="InterPro" id="IPR051532">
    <property type="entry name" value="Ester_Hydrolysis_Enzymes"/>
</dbReference>
<dbReference type="PANTHER" id="PTHR30383">
    <property type="entry name" value="THIOESTERASE 1/PROTEASE 1/LYSOPHOSPHOLIPASE L1"/>
    <property type="match status" value="1"/>
</dbReference>
<dbReference type="Proteomes" id="UP000018418">
    <property type="component" value="Unassembled WGS sequence"/>
</dbReference>
<dbReference type="STRING" id="396323.VH98_09120"/>
<comment type="caution">
    <text evidence="4">The sequence shown here is derived from an EMBL/GenBank/DDBJ whole genome shotgun (WGS) entry which is preliminary data.</text>
</comment>
<feature type="signal peptide" evidence="1">
    <location>
        <begin position="1"/>
        <end position="24"/>
    </location>
</feature>
<gene>
    <name evidence="4" type="ORF">P255_01252</name>
</gene>
<dbReference type="EMBL" id="AYEU01000005">
    <property type="protein sequence ID" value="ESK51823.1"/>
    <property type="molecule type" value="Genomic_DNA"/>
</dbReference>
<dbReference type="Pfam" id="PF22753">
    <property type="entry name" value="Ape1_N"/>
    <property type="match status" value="1"/>
</dbReference>
<accession>V2UBH3</accession>
<evidence type="ECO:0000313" key="5">
    <source>
        <dbReference type="Proteomes" id="UP000018418"/>
    </source>
</evidence>